<proteinExistence type="predicted"/>
<protein>
    <submittedName>
        <fullName evidence="1">Uncharacterized protein</fullName>
    </submittedName>
</protein>
<evidence type="ECO:0000313" key="3">
    <source>
        <dbReference type="Proteomes" id="UP000693970"/>
    </source>
</evidence>
<keyword evidence="3" id="KW-1185">Reference proteome</keyword>
<accession>A0A9K3P8Z4</accession>
<reference evidence="1" key="1">
    <citation type="journal article" date="2021" name="Sci. Rep.">
        <title>Diploid genomic architecture of Nitzschia inconspicua, an elite biomass production diatom.</title>
        <authorList>
            <person name="Oliver A."/>
            <person name="Podell S."/>
            <person name="Pinowska A."/>
            <person name="Traller J.C."/>
            <person name="Smith S.R."/>
            <person name="McClure R."/>
            <person name="Beliaev A."/>
            <person name="Bohutskyi P."/>
            <person name="Hill E.A."/>
            <person name="Rabines A."/>
            <person name="Zheng H."/>
            <person name="Allen L.Z."/>
            <person name="Kuo A."/>
            <person name="Grigoriev I.V."/>
            <person name="Allen A.E."/>
            <person name="Hazlebeck D."/>
            <person name="Allen E.E."/>
        </authorList>
    </citation>
    <scope>NUCLEOTIDE SEQUENCE</scope>
    <source>
        <strain evidence="1">Hildebrandi</strain>
    </source>
</reference>
<evidence type="ECO:0000313" key="1">
    <source>
        <dbReference type="EMBL" id="KAG7338682.1"/>
    </source>
</evidence>
<dbReference type="AlphaFoldDB" id="A0A9K3P8Z4"/>
<dbReference type="EMBL" id="JAGRRH010000052">
    <property type="protein sequence ID" value="KAG7338682.1"/>
    <property type="molecule type" value="Genomic_DNA"/>
</dbReference>
<evidence type="ECO:0000313" key="2">
    <source>
        <dbReference type="EMBL" id="KAG7342752.1"/>
    </source>
</evidence>
<gene>
    <name evidence="2" type="ORF">IV203_020696</name>
    <name evidence="1" type="ORF">IV203_021614</name>
</gene>
<organism evidence="1 3">
    <name type="scientific">Nitzschia inconspicua</name>
    <dbReference type="NCBI Taxonomy" id="303405"/>
    <lineage>
        <taxon>Eukaryota</taxon>
        <taxon>Sar</taxon>
        <taxon>Stramenopiles</taxon>
        <taxon>Ochrophyta</taxon>
        <taxon>Bacillariophyta</taxon>
        <taxon>Bacillariophyceae</taxon>
        <taxon>Bacillariophycidae</taxon>
        <taxon>Bacillariales</taxon>
        <taxon>Bacillariaceae</taxon>
        <taxon>Nitzschia</taxon>
    </lineage>
</organism>
<comment type="caution">
    <text evidence="1">The sequence shown here is derived from an EMBL/GenBank/DDBJ whole genome shotgun (WGS) entry which is preliminary data.</text>
</comment>
<dbReference type="EMBL" id="JAGRRH010000024">
    <property type="protein sequence ID" value="KAG7342752.1"/>
    <property type="molecule type" value="Genomic_DNA"/>
</dbReference>
<dbReference type="Proteomes" id="UP000693970">
    <property type="component" value="Unassembled WGS sequence"/>
</dbReference>
<dbReference type="OrthoDB" id="126130at2759"/>
<reference evidence="1" key="2">
    <citation type="submission" date="2021-04" db="EMBL/GenBank/DDBJ databases">
        <authorList>
            <person name="Podell S."/>
        </authorList>
    </citation>
    <scope>NUCLEOTIDE SEQUENCE</scope>
    <source>
        <strain evidence="1">Hildebrandi</strain>
    </source>
</reference>
<name>A0A9K3P8Z4_9STRA</name>
<sequence length="213" mass="23781">MASNPTNAAGDLPLNDDLTGVVTIKKGSIHDNPGEAQAKRCPSGWSKITQREVDEWQQDAGKTPQESKVFEFFVYQPRDHRPNGRQIPHAPASRSVVEARNRLLAHHQRQNNTRLGPIQLHHLATVNARRPYGSDLIFPNDATNRQAEALDRALEECKAEDEIASAQRNAPYQPILIKFNGSSPMEVQVNVQSLRDALGLPPHNMLHNGIFHE</sequence>